<organism evidence="5 6">
    <name type="scientific">Dreissena polymorpha</name>
    <name type="common">Zebra mussel</name>
    <name type="synonym">Mytilus polymorpha</name>
    <dbReference type="NCBI Taxonomy" id="45954"/>
    <lineage>
        <taxon>Eukaryota</taxon>
        <taxon>Metazoa</taxon>
        <taxon>Spiralia</taxon>
        <taxon>Lophotrochozoa</taxon>
        <taxon>Mollusca</taxon>
        <taxon>Bivalvia</taxon>
        <taxon>Autobranchia</taxon>
        <taxon>Heteroconchia</taxon>
        <taxon>Euheterodonta</taxon>
        <taxon>Imparidentia</taxon>
        <taxon>Neoheterodontei</taxon>
        <taxon>Myida</taxon>
        <taxon>Dreissenoidea</taxon>
        <taxon>Dreissenidae</taxon>
        <taxon>Dreissena</taxon>
    </lineage>
</organism>
<comment type="similarity">
    <text evidence="1">Belongs to the SEN15 family.</text>
</comment>
<dbReference type="Proteomes" id="UP000828390">
    <property type="component" value="Unassembled WGS sequence"/>
</dbReference>
<dbReference type="PANTHER" id="PTHR28582">
    <property type="entry name" value="TRNA-SPLICING ENDONUCLEASE SUBUNIT SEN15"/>
    <property type="match status" value="1"/>
</dbReference>
<dbReference type="GO" id="GO:0006388">
    <property type="term" value="P:tRNA splicing, via endonucleolytic cleavage and ligation"/>
    <property type="evidence" value="ECO:0007669"/>
    <property type="project" value="InterPro"/>
</dbReference>
<gene>
    <name evidence="5" type="ORF">DPMN_150602</name>
</gene>
<sequence>MAKVNYYQHPVFQEILQLTGGGYDRSLMTFKVYMDMCEDKGWWNVKCHACKQLSVVFLSGHASRNKPRDLVLPVSVGDSFSQETLHKYLHTIKLEGYQSDSVILALSADDGSTVYFKVTEGLVLPEPPEMTDWKKYRREERLNLQRQHVTLQRQQYTEYQQKQQQQHKQQQAPEHSLHTDVP</sequence>
<dbReference type="Pfam" id="PF09631">
    <property type="entry name" value="Sen15"/>
    <property type="match status" value="1"/>
</dbReference>
<feature type="compositionally biased region" description="Low complexity" evidence="3">
    <location>
        <begin position="153"/>
        <end position="171"/>
    </location>
</feature>
<feature type="domain" description="tRNA-splicing endonuclease subunit Sen15" evidence="4">
    <location>
        <begin position="32"/>
        <end position="127"/>
    </location>
</feature>
<dbReference type="InterPro" id="IPR036167">
    <property type="entry name" value="tRNA_intron_Endo_cat-like_sf"/>
</dbReference>
<dbReference type="Gene3D" id="3.40.1350.10">
    <property type="match status" value="1"/>
</dbReference>
<dbReference type="InterPro" id="IPR018593">
    <property type="entry name" value="tRNA-endonuc_su_Sen15"/>
</dbReference>
<evidence type="ECO:0000313" key="6">
    <source>
        <dbReference type="Proteomes" id="UP000828390"/>
    </source>
</evidence>
<dbReference type="EMBL" id="JAIWYP010000007">
    <property type="protein sequence ID" value="KAH3797026.1"/>
    <property type="molecule type" value="Genomic_DNA"/>
</dbReference>
<reference evidence="5" key="1">
    <citation type="journal article" date="2019" name="bioRxiv">
        <title>The Genome of the Zebra Mussel, Dreissena polymorpha: A Resource for Invasive Species Research.</title>
        <authorList>
            <person name="McCartney M.A."/>
            <person name="Auch B."/>
            <person name="Kono T."/>
            <person name="Mallez S."/>
            <person name="Zhang Y."/>
            <person name="Obille A."/>
            <person name="Becker A."/>
            <person name="Abrahante J.E."/>
            <person name="Garbe J."/>
            <person name="Badalamenti J.P."/>
            <person name="Herman A."/>
            <person name="Mangelson H."/>
            <person name="Liachko I."/>
            <person name="Sullivan S."/>
            <person name="Sone E.D."/>
            <person name="Koren S."/>
            <person name="Silverstein K.A.T."/>
            <person name="Beckman K.B."/>
            <person name="Gohl D.M."/>
        </authorList>
    </citation>
    <scope>NUCLEOTIDE SEQUENCE</scope>
    <source>
        <strain evidence="5">Duluth1</strain>
        <tissue evidence="5">Whole animal</tissue>
    </source>
</reference>
<dbReference type="InterPro" id="IPR011856">
    <property type="entry name" value="tRNA_endonuc-like_dom_sf"/>
</dbReference>
<dbReference type="SUPFAM" id="SSF53032">
    <property type="entry name" value="tRNA-intron endonuclease catalytic domain-like"/>
    <property type="match status" value="1"/>
</dbReference>
<evidence type="ECO:0000256" key="2">
    <source>
        <dbReference type="ARBA" id="ARBA00022694"/>
    </source>
</evidence>
<evidence type="ECO:0000256" key="1">
    <source>
        <dbReference type="ARBA" id="ARBA00006091"/>
    </source>
</evidence>
<reference evidence="5" key="2">
    <citation type="submission" date="2020-11" db="EMBL/GenBank/DDBJ databases">
        <authorList>
            <person name="McCartney M.A."/>
            <person name="Auch B."/>
            <person name="Kono T."/>
            <person name="Mallez S."/>
            <person name="Becker A."/>
            <person name="Gohl D.M."/>
            <person name="Silverstein K.A.T."/>
            <person name="Koren S."/>
            <person name="Bechman K.B."/>
            <person name="Herman A."/>
            <person name="Abrahante J.E."/>
            <person name="Garbe J."/>
        </authorList>
    </citation>
    <scope>NUCLEOTIDE SEQUENCE</scope>
    <source>
        <strain evidence="5">Duluth1</strain>
        <tissue evidence="5">Whole animal</tissue>
    </source>
</reference>
<protein>
    <recommendedName>
        <fullName evidence="4">tRNA-splicing endonuclease subunit Sen15 domain-containing protein</fullName>
    </recommendedName>
</protein>
<feature type="region of interest" description="Disordered" evidence="3">
    <location>
        <begin position="153"/>
        <end position="182"/>
    </location>
</feature>
<evidence type="ECO:0000256" key="3">
    <source>
        <dbReference type="SAM" id="MobiDB-lite"/>
    </source>
</evidence>
<evidence type="ECO:0000313" key="5">
    <source>
        <dbReference type="EMBL" id="KAH3797026.1"/>
    </source>
</evidence>
<dbReference type="GO" id="GO:0003676">
    <property type="term" value="F:nucleic acid binding"/>
    <property type="evidence" value="ECO:0007669"/>
    <property type="project" value="InterPro"/>
</dbReference>
<dbReference type="AlphaFoldDB" id="A0A9D4FFN3"/>
<comment type="caution">
    <text evidence="5">The sequence shown here is derived from an EMBL/GenBank/DDBJ whole genome shotgun (WGS) entry which is preliminary data.</text>
</comment>
<keyword evidence="6" id="KW-1185">Reference proteome</keyword>
<keyword evidence="2" id="KW-0819">tRNA processing</keyword>
<name>A0A9D4FFN3_DREPO</name>
<dbReference type="GO" id="GO:0005634">
    <property type="term" value="C:nucleus"/>
    <property type="evidence" value="ECO:0007669"/>
    <property type="project" value="UniProtKB-ARBA"/>
</dbReference>
<proteinExistence type="inferred from homology"/>
<dbReference type="PANTHER" id="PTHR28582:SF1">
    <property type="entry name" value="TRNA-SPLICING ENDONUCLEASE SUBUNIT SEN15"/>
    <property type="match status" value="1"/>
</dbReference>
<accession>A0A9D4FFN3</accession>
<evidence type="ECO:0000259" key="4">
    <source>
        <dbReference type="Pfam" id="PF09631"/>
    </source>
</evidence>